<protein>
    <submittedName>
        <fullName evidence="2">Uncharacterized protein</fullName>
    </submittedName>
</protein>
<reference evidence="2 3" key="1">
    <citation type="submission" date="2013-07" db="EMBL/GenBank/DDBJ databases">
        <title>Comparative Genomic and Metabolomic Analysis of Twelve Strains of Pseudoalteromonas luteoviolacea.</title>
        <authorList>
            <person name="Vynne N.G."/>
            <person name="Mansson M."/>
            <person name="Gram L."/>
        </authorList>
    </citation>
    <scope>NUCLEOTIDE SEQUENCE [LARGE SCALE GENOMIC DNA]</scope>
    <source>
        <strain evidence="2 3">H33</strain>
    </source>
</reference>
<evidence type="ECO:0000313" key="3">
    <source>
        <dbReference type="Proteomes" id="UP000076503"/>
    </source>
</evidence>
<comment type="caution">
    <text evidence="2">The sequence shown here is derived from an EMBL/GenBank/DDBJ whole genome shotgun (WGS) entry which is preliminary data.</text>
</comment>
<feature type="signal peptide" evidence="1">
    <location>
        <begin position="1"/>
        <end position="21"/>
    </location>
</feature>
<proteinExistence type="predicted"/>
<keyword evidence="1" id="KW-0732">Signal</keyword>
<feature type="chain" id="PRO_5007832082" evidence="1">
    <location>
        <begin position="22"/>
        <end position="76"/>
    </location>
</feature>
<sequence>MKKLNLLMVFVLLFSTFYAAAADKYYTAYGGSEASATTNVIRAWREAANSSNTPTSVQCQRVGLGSVWQCTARGYA</sequence>
<dbReference type="PATRIC" id="fig|1365251.3.peg.3811"/>
<dbReference type="AlphaFoldDB" id="A0A162AEP2"/>
<gene>
    <name evidence="2" type="ORF">N476_21715</name>
</gene>
<dbReference type="Proteomes" id="UP000076503">
    <property type="component" value="Unassembled WGS sequence"/>
</dbReference>
<evidence type="ECO:0000256" key="1">
    <source>
        <dbReference type="SAM" id="SignalP"/>
    </source>
</evidence>
<organism evidence="2 3">
    <name type="scientific">Pseudoalteromonas luteoviolacea H33</name>
    <dbReference type="NCBI Taxonomy" id="1365251"/>
    <lineage>
        <taxon>Bacteria</taxon>
        <taxon>Pseudomonadati</taxon>
        <taxon>Pseudomonadota</taxon>
        <taxon>Gammaproteobacteria</taxon>
        <taxon>Alteromonadales</taxon>
        <taxon>Pseudoalteromonadaceae</taxon>
        <taxon>Pseudoalteromonas</taxon>
    </lineage>
</organism>
<dbReference type="EMBL" id="AUXZ01000091">
    <property type="protein sequence ID" value="KZN48493.1"/>
    <property type="molecule type" value="Genomic_DNA"/>
</dbReference>
<name>A0A162AEP2_9GAMM</name>
<accession>A0A162AEP2</accession>
<evidence type="ECO:0000313" key="2">
    <source>
        <dbReference type="EMBL" id="KZN48493.1"/>
    </source>
</evidence>
<dbReference type="RefSeq" id="WP_063363088.1">
    <property type="nucleotide sequence ID" value="NZ_AUXZ01000091.1"/>
</dbReference>